<dbReference type="InterPro" id="IPR050179">
    <property type="entry name" value="Trans_hexapeptide_repeat"/>
</dbReference>
<evidence type="ECO:0000313" key="7">
    <source>
        <dbReference type="Proteomes" id="UP000323142"/>
    </source>
</evidence>
<keyword evidence="7" id="KW-1185">Reference proteome</keyword>
<dbReference type="RefSeq" id="WP_149822314.1">
    <property type="nucleotide sequence ID" value="NZ_VUOA01000056.1"/>
</dbReference>
<dbReference type="Proteomes" id="UP000323142">
    <property type="component" value="Unassembled WGS sequence"/>
</dbReference>
<evidence type="ECO:0000256" key="2">
    <source>
        <dbReference type="ARBA" id="ARBA00022679"/>
    </source>
</evidence>
<evidence type="ECO:0000313" key="6">
    <source>
        <dbReference type="EMBL" id="KAA2233155.1"/>
    </source>
</evidence>
<dbReference type="PANTHER" id="PTHR43300">
    <property type="entry name" value="ACETYLTRANSFERASE"/>
    <property type="match status" value="1"/>
</dbReference>
<evidence type="ECO:0000256" key="5">
    <source>
        <dbReference type="ARBA" id="ARBA00023315"/>
    </source>
</evidence>
<dbReference type="SUPFAM" id="SSF51161">
    <property type="entry name" value="Trimeric LpxA-like enzymes"/>
    <property type="match status" value="1"/>
</dbReference>
<dbReference type="GO" id="GO:0046677">
    <property type="term" value="P:response to antibiotic"/>
    <property type="evidence" value="ECO:0007669"/>
    <property type="project" value="UniProtKB-KW"/>
</dbReference>
<dbReference type="EMBL" id="VUOA01000056">
    <property type="protein sequence ID" value="KAA2233155.1"/>
    <property type="molecule type" value="Genomic_DNA"/>
</dbReference>
<protein>
    <submittedName>
        <fullName evidence="6">CatB-related O-acetyltransferase</fullName>
    </submittedName>
</protein>
<evidence type="ECO:0000256" key="3">
    <source>
        <dbReference type="ARBA" id="ARBA00022737"/>
    </source>
</evidence>
<dbReference type="Gene3D" id="2.160.10.10">
    <property type="entry name" value="Hexapeptide repeat proteins"/>
    <property type="match status" value="1"/>
</dbReference>
<keyword evidence="2 6" id="KW-0808">Transferase</keyword>
<dbReference type="PROSITE" id="PS00101">
    <property type="entry name" value="HEXAPEP_TRANSFERASES"/>
    <property type="match status" value="1"/>
</dbReference>
<keyword evidence="5" id="KW-0012">Acyltransferase</keyword>
<gene>
    <name evidence="6" type="ORF">F0L46_24885</name>
</gene>
<organism evidence="6 7">
    <name type="scientific">Salinarimonas soli</name>
    <dbReference type="NCBI Taxonomy" id="1638099"/>
    <lineage>
        <taxon>Bacteria</taxon>
        <taxon>Pseudomonadati</taxon>
        <taxon>Pseudomonadota</taxon>
        <taxon>Alphaproteobacteria</taxon>
        <taxon>Hyphomicrobiales</taxon>
        <taxon>Salinarimonadaceae</taxon>
        <taxon>Salinarimonas</taxon>
    </lineage>
</organism>
<sequence length="215" mass="23452">MPVGPNPLSVYPIPSQPSMVFLKATVSNPQIEVGDYTYYHSFDDPLSFEQNVRYAFPFIGDRLVIGRFCSVAHGATFILNGGNHLTDTVSSYPLGIFGQGWEHALPDAWPNRGGITIGHDVWIGFEATIMPGVTVGHGAVIAAKSVVTADVPPYAVVAGNPARVIRFRHSEAEIATLLGIAWWNWPIERVSECARVIATGSVTDLERWVSTECDR</sequence>
<reference evidence="6 7" key="2">
    <citation type="submission" date="2019-09" db="EMBL/GenBank/DDBJ databases">
        <authorList>
            <person name="Jin C."/>
        </authorList>
    </citation>
    <scope>NUCLEOTIDE SEQUENCE [LARGE SCALE GENOMIC DNA]</scope>
    <source>
        <strain evidence="6 7">BN140002</strain>
    </source>
</reference>
<dbReference type="CDD" id="cd03349">
    <property type="entry name" value="LbH_XAT"/>
    <property type="match status" value="1"/>
</dbReference>
<dbReference type="InterPro" id="IPR018357">
    <property type="entry name" value="Hexapep_transf_CS"/>
</dbReference>
<dbReference type="FunFam" id="2.160.10.10:FF:000037">
    <property type="entry name" value="Streptogramin A acetyltransferase"/>
    <property type="match status" value="1"/>
</dbReference>
<keyword evidence="4" id="KW-0046">Antibiotic resistance</keyword>
<dbReference type="AlphaFoldDB" id="A0A5B2V3X5"/>
<dbReference type="InterPro" id="IPR011004">
    <property type="entry name" value="Trimer_LpxA-like_sf"/>
</dbReference>
<proteinExistence type="inferred from homology"/>
<evidence type="ECO:0000256" key="4">
    <source>
        <dbReference type="ARBA" id="ARBA00023251"/>
    </source>
</evidence>
<dbReference type="InterPro" id="IPR001451">
    <property type="entry name" value="Hexapep"/>
</dbReference>
<comment type="caution">
    <text evidence="6">The sequence shown here is derived from an EMBL/GenBank/DDBJ whole genome shotgun (WGS) entry which is preliminary data.</text>
</comment>
<dbReference type="PANTHER" id="PTHR43300:SF11">
    <property type="entry name" value="ACETYLTRANSFERASE RV3034C-RELATED"/>
    <property type="match status" value="1"/>
</dbReference>
<reference evidence="6 7" key="1">
    <citation type="submission" date="2019-09" db="EMBL/GenBank/DDBJ databases">
        <title>Salinarimonas rosea gen. nov., sp. nov., a new member of the a-2 subgroup of the Proteobacteria.</title>
        <authorList>
            <person name="Liu J."/>
        </authorList>
    </citation>
    <scope>NUCLEOTIDE SEQUENCE [LARGE SCALE GENOMIC DNA]</scope>
    <source>
        <strain evidence="6 7">BN140002</strain>
    </source>
</reference>
<dbReference type="OrthoDB" id="9815592at2"/>
<evidence type="ECO:0000256" key="1">
    <source>
        <dbReference type="ARBA" id="ARBA00007274"/>
    </source>
</evidence>
<comment type="similarity">
    <text evidence="1">Belongs to the transferase hexapeptide repeat family.</text>
</comment>
<name>A0A5B2V3X5_9HYPH</name>
<keyword evidence="3" id="KW-0677">Repeat</keyword>
<accession>A0A5B2V3X5</accession>
<dbReference type="GO" id="GO:0016746">
    <property type="term" value="F:acyltransferase activity"/>
    <property type="evidence" value="ECO:0007669"/>
    <property type="project" value="UniProtKB-KW"/>
</dbReference>
<dbReference type="Pfam" id="PF00132">
    <property type="entry name" value="Hexapep"/>
    <property type="match status" value="1"/>
</dbReference>